<dbReference type="GeneID" id="112286029"/>
<reference evidence="2" key="3">
    <citation type="submission" date="2020-12" db="UniProtKB">
        <authorList>
            <consortium name="EnsemblPlants"/>
        </authorList>
    </citation>
    <scope>IDENTIFICATION</scope>
</reference>
<dbReference type="Gramene" id="Pp3c8_20209V3.1">
    <property type="protein sequence ID" value="PAC:32963660.CDS.1"/>
    <property type="gene ID" value="Pp3c8_20209"/>
</dbReference>
<gene>
    <name evidence="2" type="primary">LOC112286029</name>
    <name evidence="1" type="ORF">PHYPA_011842</name>
</gene>
<reference evidence="1 3" key="2">
    <citation type="journal article" date="2018" name="Plant J.">
        <title>The Physcomitrella patens chromosome-scale assembly reveals moss genome structure and evolution.</title>
        <authorList>
            <person name="Lang D."/>
            <person name="Ullrich K.K."/>
            <person name="Murat F."/>
            <person name="Fuchs J."/>
            <person name="Jenkins J."/>
            <person name="Haas F.B."/>
            <person name="Piednoel M."/>
            <person name="Gundlach H."/>
            <person name="Van Bel M."/>
            <person name="Meyberg R."/>
            <person name="Vives C."/>
            <person name="Morata J."/>
            <person name="Symeonidi A."/>
            <person name="Hiss M."/>
            <person name="Muchero W."/>
            <person name="Kamisugi Y."/>
            <person name="Saleh O."/>
            <person name="Blanc G."/>
            <person name="Decker E.L."/>
            <person name="van Gessel N."/>
            <person name="Grimwood J."/>
            <person name="Hayes R.D."/>
            <person name="Graham S.W."/>
            <person name="Gunter L.E."/>
            <person name="McDaniel S.F."/>
            <person name="Hoernstein S.N.W."/>
            <person name="Larsson A."/>
            <person name="Li F.W."/>
            <person name="Perroud P.F."/>
            <person name="Phillips J."/>
            <person name="Ranjan P."/>
            <person name="Rokshar D.S."/>
            <person name="Rothfels C.J."/>
            <person name="Schneider L."/>
            <person name="Shu S."/>
            <person name="Stevenson D.W."/>
            <person name="Thummler F."/>
            <person name="Tillich M."/>
            <person name="Villarreal Aguilar J.C."/>
            <person name="Widiez T."/>
            <person name="Wong G.K."/>
            <person name="Wymore A."/>
            <person name="Zhang Y."/>
            <person name="Zimmer A.D."/>
            <person name="Quatrano R.S."/>
            <person name="Mayer K.F.X."/>
            <person name="Goodstein D."/>
            <person name="Casacuberta J.M."/>
            <person name="Vandepoele K."/>
            <person name="Reski R."/>
            <person name="Cuming A.C."/>
            <person name="Tuskan G.A."/>
            <person name="Maumus F."/>
            <person name="Salse J."/>
            <person name="Schmutz J."/>
            <person name="Rensing S.A."/>
        </authorList>
    </citation>
    <scope>NUCLEOTIDE SEQUENCE [LARGE SCALE GENOMIC DNA]</scope>
    <source>
        <strain evidence="2 3">cv. Gransden 2004</strain>
    </source>
</reference>
<evidence type="ECO:0000313" key="1">
    <source>
        <dbReference type="EMBL" id="PNR49945.1"/>
    </source>
</evidence>
<evidence type="ECO:0000313" key="2">
    <source>
        <dbReference type="EnsemblPlants" id="PAC:32963660.CDS.1"/>
    </source>
</evidence>
<accession>A0A2K1K842</accession>
<organism evidence="1">
    <name type="scientific">Physcomitrium patens</name>
    <name type="common">Spreading-leaved earth moss</name>
    <name type="synonym">Physcomitrella patens</name>
    <dbReference type="NCBI Taxonomy" id="3218"/>
    <lineage>
        <taxon>Eukaryota</taxon>
        <taxon>Viridiplantae</taxon>
        <taxon>Streptophyta</taxon>
        <taxon>Embryophyta</taxon>
        <taxon>Bryophyta</taxon>
        <taxon>Bryophytina</taxon>
        <taxon>Bryopsida</taxon>
        <taxon>Funariidae</taxon>
        <taxon>Funariales</taxon>
        <taxon>Funariaceae</taxon>
        <taxon>Physcomitrium</taxon>
    </lineage>
</organism>
<reference evidence="1 3" key="1">
    <citation type="journal article" date="2008" name="Science">
        <title>The Physcomitrella genome reveals evolutionary insights into the conquest of land by plants.</title>
        <authorList>
            <person name="Rensing S."/>
            <person name="Lang D."/>
            <person name="Zimmer A."/>
            <person name="Terry A."/>
            <person name="Salamov A."/>
            <person name="Shapiro H."/>
            <person name="Nishiyama T."/>
            <person name="Perroud P.-F."/>
            <person name="Lindquist E."/>
            <person name="Kamisugi Y."/>
            <person name="Tanahashi T."/>
            <person name="Sakakibara K."/>
            <person name="Fujita T."/>
            <person name="Oishi K."/>
            <person name="Shin-I T."/>
            <person name="Kuroki Y."/>
            <person name="Toyoda A."/>
            <person name="Suzuki Y."/>
            <person name="Hashimoto A."/>
            <person name="Yamaguchi K."/>
            <person name="Sugano A."/>
            <person name="Kohara Y."/>
            <person name="Fujiyama A."/>
            <person name="Anterola A."/>
            <person name="Aoki S."/>
            <person name="Ashton N."/>
            <person name="Barbazuk W.B."/>
            <person name="Barker E."/>
            <person name="Bennetzen J."/>
            <person name="Bezanilla M."/>
            <person name="Blankenship R."/>
            <person name="Cho S.H."/>
            <person name="Dutcher S."/>
            <person name="Estelle M."/>
            <person name="Fawcett J.A."/>
            <person name="Gundlach H."/>
            <person name="Hanada K."/>
            <person name="Heyl A."/>
            <person name="Hicks K.A."/>
            <person name="Hugh J."/>
            <person name="Lohr M."/>
            <person name="Mayer K."/>
            <person name="Melkozernov A."/>
            <person name="Murata T."/>
            <person name="Nelson D."/>
            <person name="Pils B."/>
            <person name="Prigge M."/>
            <person name="Reiss B."/>
            <person name="Renner T."/>
            <person name="Rombauts S."/>
            <person name="Rushton P."/>
            <person name="Sanderfoot A."/>
            <person name="Schween G."/>
            <person name="Shiu S.-H."/>
            <person name="Stueber K."/>
            <person name="Theodoulou F.L."/>
            <person name="Tu H."/>
            <person name="Van de Peer Y."/>
            <person name="Verrier P.J."/>
            <person name="Waters E."/>
            <person name="Wood A."/>
            <person name="Yang L."/>
            <person name="Cove D."/>
            <person name="Cuming A."/>
            <person name="Hasebe M."/>
            <person name="Lucas S."/>
            <person name="Mishler D.B."/>
            <person name="Reski R."/>
            <person name="Grigoriev I."/>
            <person name="Quatrano R.S."/>
            <person name="Boore J.L."/>
        </authorList>
    </citation>
    <scope>NUCLEOTIDE SEQUENCE [LARGE SCALE GENOMIC DNA]</scope>
    <source>
        <strain evidence="2 3">cv. Gransden 2004</strain>
    </source>
</reference>
<protein>
    <submittedName>
        <fullName evidence="1 2">Uncharacterized protein</fullName>
    </submittedName>
</protein>
<name>A0A2K1K842_PHYPA</name>
<dbReference type="Proteomes" id="UP000006727">
    <property type="component" value="Chromosome 8"/>
</dbReference>
<dbReference type="RefSeq" id="XP_024383297.1">
    <property type="nucleotide sequence ID" value="XM_024527529.2"/>
</dbReference>
<dbReference type="EMBL" id="ABEU02000008">
    <property type="protein sequence ID" value="PNR49945.1"/>
    <property type="molecule type" value="Genomic_DNA"/>
</dbReference>
<evidence type="ECO:0000313" key="3">
    <source>
        <dbReference type="Proteomes" id="UP000006727"/>
    </source>
</evidence>
<keyword evidence="3" id="KW-1185">Reference proteome</keyword>
<dbReference type="EnsemblPlants" id="Pp3c8_20209V3.1">
    <property type="protein sequence ID" value="PAC:32963660.CDS.1"/>
    <property type="gene ID" value="Pp3c8_20209"/>
</dbReference>
<dbReference type="AlphaFoldDB" id="A0A2K1K842"/>
<proteinExistence type="predicted"/>
<sequence>MLPVVRFVALSQQLKRRFLRSDSVLCSRSRLQVASEPPQTCFVREGSVVYVMVRDRLVVLLDFRLTEISCRCSNCQIQSSKLCLVIFAGELETRSSRTGSPEAHGDFHAACIDRRSSHADVIAGALSVIVSHLHESRRGI</sequence>